<sequence length="25" mass="3131">MISLLFMNLSLFIERRVQEFIWNET</sequence>
<accession>F8L8W4</accession>
<reference evidence="1 2" key="2">
    <citation type="journal article" date="2011" name="Mol. Biol. Evol.">
        <title>Unity in variety--the pan-genome of the Chlamydiae.</title>
        <authorList>
            <person name="Collingro A."/>
            <person name="Tischler P."/>
            <person name="Weinmaier T."/>
            <person name="Penz T."/>
            <person name="Heinz E."/>
            <person name="Brunham R.C."/>
            <person name="Read T.D."/>
            <person name="Bavoil P.M."/>
            <person name="Sachse K."/>
            <person name="Kahane S."/>
            <person name="Friedman M.G."/>
            <person name="Rattei T."/>
            <person name="Myers G.S."/>
            <person name="Horn M."/>
        </authorList>
    </citation>
    <scope>NUCLEOTIDE SEQUENCE [LARGE SCALE GENOMIC DNA]</scope>
    <source>
        <strain evidence="2">ATCC VR-1471 / Z</strain>
    </source>
</reference>
<evidence type="ECO:0000313" key="2">
    <source>
        <dbReference type="Proteomes" id="UP000000496"/>
    </source>
</evidence>
<keyword evidence="2" id="KW-1185">Reference proteome</keyword>
<protein>
    <submittedName>
        <fullName evidence="1">Uncharacterized protein</fullName>
    </submittedName>
</protein>
<dbReference type="AlphaFoldDB" id="F8L8W4"/>
<organism evidence="1 2">
    <name type="scientific">Simkania negevensis (strain ATCC VR-1471 / DSM 27360 / Z)</name>
    <dbReference type="NCBI Taxonomy" id="331113"/>
    <lineage>
        <taxon>Bacteria</taxon>
        <taxon>Pseudomonadati</taxon>
        <taxon>Chlamydiota</taxon>
        <taxon>Chlamydiia</taxon>
        <taxon>Parachlamydiales</taxon>
        <taxon>Simkaniaceae</taxon>
        <taxon>Simkania</taxon>
    </lineage>
</organism>
<name>F8L8W4_SIMNZ</name>
<dbReference type="STRING" id="331113.SNE_A13830"/>
<dbReference type="EMBL" id="FR872582">
    <property type="protein sequence ID" value="CCB89260.1"/>
    <property type="molecule type" value="Genomic_DNA"/>
</dbReference>
<dbReference type="Proteomes" id="UP000000496">
    <property type="component" value="Chromosome gsn.131"/>
</dbReference>
<dbReference type="KEGG" id="sng:SNE_A13830"/>
<reference key="1">
    <citation type="journal article" date="2011" name="Mol. Biol. Evol.">
        <title>Unity in variety -- the pan-genome of the Chlamydiae.</title>
        <authorList>
            <person name="Collingro A."/>
            <person name="Tischler P."/>
            <person name="Weinmaier T."/>
            <person name="Penz T."/>
            <person name="Heinz E."/>
            <person name="Brunham R.C."/>
            <person name="Read T.D."/>
            <person name="Bavoil P.M."/>
            <person name="Sachse K."/>
            <person name="Kahane S."/>
            <person name="Friedman M.G."/>
            <person name="Rattei T."/>
            <person name="Myers G.S.A."/>
            <person name="Horn M."/>
        </authorList>
    </citation>
    <scope>NUCLEOTIDE SEQUENCE</scope>
    <source>
        <strain>Z</strain>
    </source>
</reference>
<proteinExistence type="predicted"/>
<dbReference type="HOGENOM" id="CLU_3419206_0_0_0"/>
<evidence type="ECO:0000313" key="1">
    <source>
        <dbReference type="EMBL" id="CCB89260.1"/>
    </source>
</evidence>
<gene>
    <name evidence="1" type="ordered locus">SNE_A13830</name>
</gene>